<keyword evidence="2" id="KW-0812">Transmembrane</keyword>
<feature type="compositionally biased region" description="Low complexity" evidence="1">
    <location>
        <begin position="200"/>
        <end position="216"/>
    </location>
</feature>
<feature type="region of interest" description="Disordered" evidence="1">
    <location>
        <begin position="101"/>
        <end position="146"/>
    </location>
</feature>
<dbReference type="EMBL" id="JBHRSZ010000006">
    <property type="protein sequence ID" value="MFC3152347.1"/>
    <property type="molecule type" value="Genomic_DNA"/>
</dbReference>
<feature type="transmembrane region" description="Helical" evidence="2">
    <location>
        <begin position="39"/>
        <end position="59"/>
    </location>
</feature>
<feature type="compositionally biased region" description="Low complexity" evidence="1">
    <location>
        <begin position="134"/>
        <end position="146"/>
    </location>
</feature>
<keyword evidence="2" id="KW-1133">Transmembrane helix</keyword>
<accession>A0ABV7HL00</accession>
<dbReference type="Proteomes" id="UP001595476">
    <property type="component" value="Unassembled WGS sequence"/>
</dbReference>
<dbReference type="InterPro" id="IPR011990">
    <property type="entry name" value="TPR-like_helical_dom_sf"/>
</dbReference>
<evidence type="ECO:0000313" key="3">
    <source>
        <dbReference type="EMBL" id="MFC3152347.1"/>
    </source>
</evidence>
<keyword evidence="4" id="KW-1185">Reference proteome</keyword>
<comment type="caution">
    <text evidence="3">The sequence shown here is derived from an EMBL/GenBank/DDBJ whole genome shotgun (WGS) entry which is preliminary data.</text>
</comment>
<keyword evidence="2" id="KW-0472">Membrane</keyword>
<organism evidence="3 4">
    <name type="scientific">Litoribrevibacter euphylliae</name>
    <dbReference type="NCBI Taxonomy" id="1834034"/>
    <lineage>
        <taxon>Bacteria</taxon>
        <taxon>Pseudomonadati</taxon>
        <taxon>Pseudomonadota</taxon>
        <taxon>Gammaproteobacteria</taxon>
        <taxon>Oceanospirillales</taxon>
        <taxon>Oceanospirillaceae</taxon>
        <taxon>Litoribrevibacter</taxon>
    </lineage>
</organism>
<gene>
    <name evidence="3" type="ORF">ACFOEK_15035</name>
</gene>
<dbReference type="Gene3D" id="1.25.40.10">
    <property type="entry name" value="Tetratricopeptide repeat domain"/>
    <property type="match status" value="1"/>
</dbReference>
<dbReference type="SUPFAM" id="SSF48452">
    <property type="entry name" value="TPR-like"/>
    <property type="match status" value="1"/>
</dbReference>
<proteinExistence type="predicted"/>
<evidence type="ECO:0000256" key="1">
    <source>
        <dbReference type="SAM" id="MobiDB-lite"/>
    </source>
</evidence>
<dbReference type="RefSeq" id="WP_386722274.1">
    <property type="nucleotide sequence ID" value="NZ_JBHRSZ010000006.1"/>
</dbReference>
<protein>
    <submittedName>
        <fullName evidence="3">Tetratricopeptide repeat protein</fullName>
    </submittedName>
</protein>
<name>A0ABV7HL00_9GAMM</name>
<evidence type="ECO:0000313" key="4">
    <source>
        <dbReference type="Proteomes" id="UP001595476"/>
    </source>
</evidence>
<reference evidence="4" key="1">
    <citation type="journal article" date="2019" name="Int. J. Syst. Evol. Microbiol.">
        <title>The Global Catalogue of Microorganisms (GCM) 10K type strain sequencing project: providing services to taxonomists for standard genome sequencing and annotation.</title>
        <authorList>
            <consortium name="The Broad Institute Genomics Platform"/>
            <consortium name="The Broad Institute Genome Sequencing Center for Infectious Disease"/>
            <person name="Wu L."/>
            <person name="Ma J."/>
        </authorList>
    </citation>
    <scope>NUCLEOTIDE SEQUENCE [LARGE SCALE GENOMIC DNA]</scope>
    <source>
        <strain evidence="4">KCTC 52438</strain>
    </source>
</reference>
<feature type="compositionally biased region" description="Polar residues" evidence="1">
    <location>
        <begin position="101"/>
        <end position="133"/>
    </location>
</feature>
<evidence type="ECO:0000256" key="2">
    <source>
        <dbReference type="SAM" id="Phobius"/>
    </source>
</evidence>
<sequence>MSLINDVLNDLDRKPDSPDTSVLGLIQGRSDQSRSKRRVRPLVSLIVLVLLAGVGFLGYQEFGLGKQLAQFLSDNESETDLPVTTNDEATQTVKPDLAMQSQADAQRGETPQTKVSQVMDSQQADAEFRSQTIQEPQSVQQAQPAAATVTEVLPLAQTENPTDIESPLPKQTERVPTQPIPTQPMKASVQSSEPKLVNASHTESSVSSESKKQTSVKPAPSVVKPEPKVAEAFDSELKSSLTKSKTREVQLYEKALASFQQGDVLRSEALVDELLTDFNQPKYMALKARLLLRKTPKVLVNYLDQQNVDITSSSELLALAASAYQRQGDHLRAVKAYDLLVQRQPEDGRWWLAMAFSLEALEALDKSYRAYSLALQSGTLPASGREFAARKSNQIKKQLEALAKQAEEQK</sequence>
<feature type="region of interest" description="Disordered" evidence="1">
    <location>
        <begin position="158"/>
        <end position="223"/>
    </location>
</feature>